<evidence type="ECO:0000256" key="7">
    <source>
        <dbReference type="ARBA" id="ARBA00023136"/>
    </source>
</evidence>
<accession>A0ABR0M195</accession>
<dbReference type="Pfam" id="PF00664">
    <property type="entry name" value="ABC_membrane"/>
    <property type="match status" value="1"/>
</dbReference>
<feature type="compositionally biased region" description="Basic and acidic residues" evidence="8">
    <location>
        <begin position="10"/>
        <end position="20"/>
    </location>
</feature>
<protein>
    <submittedName>
        <fullName evidence="11">Transporter of the ATP-binding cassette (ABC)</fullName>
    </submittedName>
</protein>
<keyword evidence="6 9" id="KW-1133">Transmembrane helix</keyword>
<feature type="region of interest" description="Disordered" evidence="8">
    <location>
        <begin position="1"/>
        <end position="22"/>
    </location>
</feature>
<keyword evidence="5 11" id="KW-0067">ATP-binding</keyword>
<reference evidence="11 12" key="1">
    <citation type="submission" date="2023-08" db="EMBL/GenBank/DDBJ databases">
        <title>Black Yeasts Isolated from many extreme environments.</title>
        <authorList>
            <person name="Coleine C."/>
            <person name="Stajich J.E."/>
            <person name="Selbmann L."/>
        </authorList>
    </citation>
    <scope>NUCLEOTIDE SEQUENCE [LARGE SCALE GENOMIC DNA]</scope>
    <source>
        <strain evidence="11 12">CCFEE 536</strain>
    </source>
</reference>
<organism evidence="11 12">
    <name type="scientific">Cryomyces antarcticus</name>
    <dbReference type="NCBI Taxonomy" id="329879"/>
    <lineage>
        <taxon>Eukaryota</taxon>
        <taxon>Fungi</taxon>
        <taxon>Dikarya</taxon>
        <taxon>Ascomycota</taxon>
        <taxon>Pezizomycotina</taxon>
        <taxon>Dothideomycetes</taxon>
        <taxon>Dothideomycetes incertae sedis</taxon>
        <taxon>Cryomyces</taxon>
    </lineage>
</organism>
<feature type="non-terminal residue" evidence="11">
    <location>
        <position position="150"/>
    </location>
</feature>
<dbReference type="InterPro" id="IPR036640">
    <property type="entry name" value="ABC1_TM_sf"/>
</dbReference>
<dbReference type="PANTHER" id="PTHR24223:SF353">
    <property type="entry name" value="ABC TRANSPORTER ATP-BINDING PROTEIN_PERMEASE VMR1-RELATED"/>
    <property type="match status" value="1"/>
</dbReference>
<dbReference type="Proteomes" id="UP001357485">
    <property type="component" value="Unassembled WGS sequence"/>
</dbReference>
<gene>
    <name evidence="11" type="primary">YBT1_5</name>
    <name evidence="11" type="ORF">LTR16_011659</name>
</gene>
<dbReference type="PANTHER" id="PTHR24223">
    <property type="entry name" value="ATP-BINDING CASSETTE SUB-FAMILY C"/>
    <property type="match status" value="1"/>
</dbReference>
<dbReference type="PROSITE" id="PS50929">
    <property type="entry name" value="ABC_TM1F"/>
    <property type="match status" value="1"/>
</dbReference>
<dbReference type="SUPFAM" id="SSF90123">
    <property type="entry name" value="ABC transporter transmembrane region"/>
    <property type="match status" value="1"/>
</dbReference>
<evidence type="ECO:0000256" key="3">
    <source>
        <dbReference type="ARBA" id="ARBA00022737"/>
    </source>
</evidence>
<evidence type="ECO:0000256" key="8">
    <source>
        <dbReference type="SAM" id="MobiDB-lite"/>
    </source>
</evidence>
<dbReference type="EMBL" id="JAVRRA010003696">
    <property type="protein sequence ID" value="KAK5276148.1"/>
    <property type="molecule type" value="Genomic_DNA"/>
</dbReference>
<evidence type="ECO:0000256" key="1">
    <source>
        <dbReference type="ARBA" id="ARBA00022448"/>
    </source>
</evidence>
<comment type="caution">
    <text evidence="11">The sequence shown here is derived from an EMBL/GenBank/DDBJ whole genome shotgun (WGS) entry which is preliminary data.</text>
</comment>
<evidence type="ECO:0000256" key="9">
    <source>
        <dbReference type="SAM" id="Phobius"/>
    </source>
</evidence>
<feature type="transmembrane region" description="Helical" evidence="9">
    <location>
        <begin position="45"/>
        <end position="67"/>
    </location>
</feature>
<keyword evidence="3" id="KW-0677">Repeat</keyword>
<dbReference type="Gene3D" id="1.20.1560.10">
    <property type="entry name" value="ABC transporter type 1, transmembrane domain"/>
    <property type="match status" value="1"/>
</dbReference>
<keyword evidence="1" id="KW-0813">Transport</keyword>
<feature type="transmembrane region" description="Helical" evidence="9">
    <location>
        <begin position="73"/>
        <end position="92"/>
    </location>
</feature>
<dbReference type="InterPro" id="IPR011527">
    <property type="entry name" value="ABC1_TM_dom"/>
</dbReference>
<sequence>MSFGRKKKAEKAEDNNKEATPDESQVTSGAIINLMAVDSFKVAEICAYLHFLWAETPVQVVLAVVLLYRIMGYSSIAGIGTMAFLLPINLVISKRFAQIQKLILAATDKRIHTTNEVMTNIRIIKYFAWEQRFMDTVNETRTVELRRLRR</sequence>
<dbReference type="InterPro" id="IPR050173">
    <property type="entry name" value="ABC_transporter_C-like"/>
</dbReference>
<evidence type="ECO:0000256" key="4">
    <source>
        <dbReference type="ARBA" id="ARBA00022741"/>
    </source>
</evidence>
<evidence type="ECO:0000259" key="10">
    <source>
        <dbReference type="PROSITE" id="PS50929"/>
    </source>
</evidence>
<keyword evidence="4" id="KW-0547">Nucleotide-binding</keyword>
<feature type="domain" description="ABC transmembrane type-1" evidence="10">
    <location>
        <begin position="27"/>
        <end position="150"/>
    </location>
</feature>
<keyword evidence="7 9" id="KW-0472">Membrane</keyword>
<keyword evidence="12" id="KW-1185">Reference proteome</keyword>
<evidence type="ECO:0000313" key="11">
    <source>
        <dbReference type="EMBL" id="KAK5276148.1"/>
    </source>
</evidence>
<name>A0ABR0M195_9PEZI</name>
<proteinExistence type="predicted"/>
<evidence type="ECO:0000256" key="2">
    <source>
        <dbReference type="ARBA" id="ARBA00022692"/>
    </source>
</evidence>
<dbReference type="GO" id="GO:0005524">
    <property type="term" value="F:ATP binding"/>
    <property type="evidence" value="ECO:0007669"/>
    <property type="project" value="UniProtKB-KW"/>
</dbReference>
<evidence type="ECO:0000256" key="5">
    <source>
        <dbReference type="ARBA" id="ARBA00022840"/>
    </source>
</evidence>
<keyword evidence="2 9" id="KW-0812">Transmembrane</keyword>
<evidence type="ECO:0000313" key="12">
    <source>
        <dbReference type="Proteomes" id="UP001357485"/>
    </source>
</evidence>
<evidence type="ECO:0000256" key="6">
    <source>
        <dbReference type="ARBA" id="ARBA00022989"/>
    </source>
</evidence>